<dbReference type="Gene3D" id="3.40.50.300">
    <property type="entry name" value="P-loop containing nucleotide triphosphate hydrolases"/>
    <property type="match status" value="1"/>
</dbReference>
<organism evidence="3 4">
    <name type="scientific">Anaerovibrio lipolyticus</name>
    <dbReference type="NCBI Taxonomy" id="82374"/>
    <lineage>
        <taxon>Bacteria</taxon>
        <taxon>Bacillati</taxon>
        <taxon>Bacillota</taxon>
        <taxon>Negativicutes</taxon>
        <taxon>Selenomonadales</taxon>
        <taxon>Selenomonadaceae</taxon>
        <taxon>Anaerovibrio</taxon>
    </lineage>
</organism>
<keyword evidence="2" id="KW-1133">Transmembrane helix</keyword>
<evidence type="ECO:0000256" key="1">
    <source>
        <dbReference type="SAM" id="Coils"/>
    </source>
</evidence>
<dbReference type="Proteomes" id="UP000030993">
    <property type="component" value="Unassembled WGS sequence"/>
</dbReference>
<keyword evidence="2" id="KW-0472">Membrane</keyword>
<protein>
    <recommendedName>
        <fullName evidence="5">DUF3084 domain-containing protein</fullName>
    </recommendedName>
</protein>
<dbReference type="Pfam" id="PF11283">
    <property type="entry name" value="DUF3084"/>
    <property type="match status" value="1"/>
</dbReference>
<evidence type="ECO:0000313" key="3">
    <source>
        <dbReference type="EMBL" id="KHM51724.1"/>
    </source>
</evidence>
<keyword evidence="2" id="KW-0812">Transmembrane</keyword>
<dbReference type="InterPro" id="IPR021435">
    <property type="entry name" value="DUF3084"/>
</dbReference>
<comment type="caution">
    <text evidence="3">The sequence shown here is derived from an EMBL/GenBank/DDBJ whole genome shotgun (WGS) entry which is preliminary data.</text>
</comment>
<dbReference type="STRING" id="82374.NZ47_08815"/>
<feature type="transmembrane region" description="Helical" evidence="2">
    <location>
        <begin position="6"/>
        <end position="24"/>
    </location>
</feature>
<dbReference type="eggNOG" id="COG4372">
    <property type="taxonomic scope" value="Bacteria"/>
</dbReference>
<reference evidence="3 4" key="1">
    <citation type="journal article" date="2013" name="PLoS ONE">
        <title>Identification and characterization of three novel lipases belonging to families II and V from Anaerovibrio lipolyticus 5ST.</title>
        <authorList>
            <person name="Prive F."/>
            <person name="Kaderbhai N.N."/>
            <person name="Girdwood S."/>
            <person name="Worgan H.J."/>
            <person name="Pinloche E."/>
            <person name="Scollan N.D."/>
            <person name="Huws S.A."/>
            <person name="Newbold C.J."/>
        </authorList>
    </citation>
    <scope>NUCLEOTIDE SEQUENCE [LARGE SCALE GENOMIC DNA]</scope>
    <source>
        <strain evidence="3 4">5S</strain>
    </source>
</reference>
<name>A0A0B2JVU6_9FIRM</name>
<evidence type="ECO:0000313" key="4">
    <source>
        <dbReference type="Proteomes" id="UP000030993"/>
    </source>
</evidence>
<dbReference type="EMBL" id="JSCE01000176">
    <property type="protein sequence ID" value="KHM51724.1"/>
    <property type="molecule type" value="Genomic_DNA"/>
</dbReference>
<keyword evidence="4" id="KW-1185">Reference proteome</keyword>
<sequence>MYGLFLIMVLVVVGGAIAFIGDRLGSKVGKKKLTIFGLRPKHTSVLVTILTGISITTMTLAVMTTVSDNVRTALFSMEQLRQTMAETENRLAYASKELENSKAEQAKTDATLAQTRKDLDQLMEQRRELEQRADELQRGNDALEAAKAELMAENNNLASQNQGLADDNAKLVNDNKQLEDRNDYLTTGIQIMREGDITFRAGEVLSGGVVKCGRSTEDTMNDLSVLTDMARENIAHRLGDKATEQEKQIWILQSDYEQAAQIISESQDDMIVRIVSIGNLVRGEDVRTVLQLYRNKRVFNDGELIATKRLHVNVNNEEEVDAEITSFLQEVNGIATQKGVLPDPISGNVGIIEGEEIYNTINDLRAARGNATIYAYAKGACEVFGPLRVRLKIIASGVIGAF</sequence>
<dbReference type="InterPro" id="IPR027417">
    <property type="entry name" value="P-loop_NTPase"/>
</dbReference>
<accession>A0A0B2JVU6</accession>
<keyword evidence="1" id="KW-0175">Coiled coil</keyword>
<evidence type="ECO:0008006" key="5">
    <source>
        <dbReference type="Google" id="ProtNLM"/>
    </source>
</evidence>
<evidence type="ECO:0000256" key="2">
    <source>
        <dbReference type="SAM" id="Phobius"/>
    </source>
</evidence>
<feature type="coiled-coil region" evidence="1">
    <location>
        <begin position="77"/>
        <end position="181"/>
    </location>
</feature>
<feature type="transmembrane region" description="Helical" evidence="2">
    <location>
        <begin position="45"/>
        <end position="66"/>
    </location>
</feature>
<gene>
    <name evidence="3" type="ORF">NZ47_08815</name>
</gene>
<proteinExistence type="predicted"/>
<dbReference type="AlphaFoldDB" id="A0A0B2JVU6"/>